<dbReference type="OrthoDB" id="9342487at2"/>
<organism evidence="2 3">
    <name type="scientific">Flavobacterium urocaniciphilum</name>
    <dbReference type="NCBI Taxonomy" id="1299341"/>
    <lineage>
        <taxon>Bacteria</taxon>
        <taxon>Pseudomonadati</taxon>
        <taxon>Bacteroidota</taxon>
        <taxon>Flavobacteriia</taxon>
        <taxon>Flavobacteriales</taxon>
        <taxon>Flavobacteriaceae</taxon>
        <taxon>Flavobacterium</taxon>
    </lineage>
</organism>
<proteinExistence type="predicted"/>
<evidence type="ECO:0000313" key="3">
    <source>
        <dbReference type="Proteomes" id="UP000198648"/>
    </source>
</evidence>
<reference evidence="2 3" key="1">
    <citation type="submission" date="2016-10" db="EMBL/GenBank/DDBJ databases">
        <authorList>
            <person name="de Groot N.N."/>
        </authorList>
    </citation>
    <scope>NUCLEOTIDE SEQUENCE [LARGE SCALE GENOMIC DNA]</scope>
    <source>
        <strain evidence="2 3">DSM 27078</strain>
    </source>
</reference>
<keyword evidence="1" id="KW-0472">Membrane</keyword>
<dbReference type="RefSeq" id="WP_091465115.1">
    <property type="nucleotide sequence ID" value="NZ_FOEI01000001.1"/>
</dbReference>
<sequence length="215" mass="24246">MKALKNILVGFAVSFIGSIPLGYLNLIGFQIYSTSNLNQLNLYLIGVLLIEAVVIYTTLKLSSKVAMNPKWKNMISIFSFIFLIGIAFLTYNSTSSQENSLEKYNSSLSYSAFISGIILSSINFAQIPFWMSWNLYLTNENYIVTSKKMSLLYVLGTISGTYFGMLAIIFSIDSAQNNNYISQNFFANNIWLIFLGLAVFQLIQIIKNNFITKNN</sequence>
<evidence type="ECO:0000313" key="2">
    <source>
        <dbReference type="EMBL" id="SEP62855.1"/>
    </source>
</evidence>
<feature type="transmembrane region" description="Helical" evidence="1">
    <location>
        <begin position="40"/>
        <end position="59"/>
    </location>
</feature>
<feature type="transmembrane region" description="Helical" evidence="1">
    <location>
        <begin position="7"/>
        <end position="28"/>
    </location>
</feature>
<dbReference type="STRING" id="1299341.SAMN05444005_101668"/>
<name>A0A1H8ZET7_9FLAO</name>
<evidence type="ECO:0000256" key="1">
    <source>
        <dbReference type="SAM" id="Phobius"/>
    </source>
</evidence>
<keyword evidence="1" id="KW-1133">Transmembrane helix</keyword>
<feature type="transmembrane region" description="Helical" evidence="1">
    <location>
        <begin position="184"/>
        <end position="203"/>
    </location>
</feature>
<feature type="transmembrane region" description="Helical" evidence="1">
    <location>
        <begin position="110"/>
        <end position="130"/>
    </location>
</feature>
<dbReference type="EMBL" id="FOEI01000001">
    <property type="protein sequence ID" value="SEP62855.1"/>
    <property type="molecule type" value="Genomic_DNA"/>
</dbReference>
<keyword evidence="1" id="KW-0812">Transmembrane</keyword>
<keyword evidence="3" id="KW-1185">Reference proteome</keyword>
<feature type="transmembrane region" description="Helical" evidence="1">
    <location>
        <begin position="151"/>
        <end position="172"/>
    </location>
</feature>
<evidence type="ECO:0008006" key="4">
    <source>
        <dbReference type="Google" id="ProtNLM"/>
    </source>
</evidence>
<dbReference type="AlphaFoldDB" id="A0A1H8ZET7"/>
<feature type="transmembrane region" description="Helical" evidence="1">
    <location>
        <begin position="71"/>
        <end position="90"/>
    </location>
</feature>
<protein>
    <recommendedName>
        <fullName evidence="4">Lysine transporter LysE</fullName>
    </recommendedName>
</protein>
<dbReference type="Proteomes" id="UP000198648">
    <property type="component" value="Unassembled WGS sequence"/>
</dbReference>
<accession>A0A1H8ZET7</accession>
<gene>
    <name evidence="2" type="ORF">SAMN05444005_101668</name>
</gene>